<evidence type="ECO:0000313" key="17">
    <source>
        <dbReference type="EMBL" id="HIU01706.1"/>
    </source>
</evidence>
<dbReference type="NCBIfam" id="NF004064">
    <property type="entry name" value="PRK05578.1"/>
    <property type="match status" value="1"/>
</dbReference>
<dbReference type="PROSITE" id="PS51257">
    <property type="entry name" value="PROKAR_LIPOPROTEIN"/>
    <property type="match status" value="1"/>
</dbReference>
<dbReference type="Proteomes" id="UP000824164">
    <property type="component" value="Unassembled WGS sequence"/>
</dbReference>
<dbReference type="PANTHER" id="PTHR11644:SF2">
    <property type="entry name" value="CYTIDINE DEAMINASE"/>
    <property type="match status" value="1"/>
</dbReference>
<comment type="cofactor">
    <cofactor evidence="1 14 15">
        <name>Zn(2+)</name>
        <dbReference type="ChEBI" id="CHEBI:29105"/>
    </cofactor>
</comment>
<evidence type="ECO:0000256" key="15">
    <source>
        <dbReference type="RuleBase" id="RU364006"/>
    </source>
</evidence>
<evidence type="ECO:0000256" key="6">
    <source>
        <dbReference type="ARBA" id="ARBA00022723"/>
    </source>
</evidence>
<evidence type="ECO:0000256" key="11">
    <source>
        <dbReference type="ARBA" id="ARBA00049558"/>
    </source>
</evidence>
<name>A0A9D1HE94_9FIRM</name>
<evidence type="ECO:0000256" key="10">
    <source>
        <dbReference type="ARBA" id="ARBA00049252"/>
    </source>
</evidence>
<evidence type="ECO:0000256" key="2">
    <source>
        <dbReference type="ARBA" id="ARBA00003949"/>
    </source>
</evidence>
<dbReference type="PANTHER" id="PTHR11644">
    <property type="entry name" value="CYTIDINE DEAMINASE"/>
    <property type="match status" value="1"/>
</dbReference>
<comment type="caution">
    <text evidence="17">The sequence shown here is derived from an EMBL/GenBank/DDBJ whole genome shotgun (WGS) entry which is preliminary data.</text>
</comment>
<reference evidence="17" key="2">
    <citation type="journal article" date="2021" name="PeerJ">
        <title>Extensive microbial diversity within the chicken gut microbiome revealed by metagenomics and culture.</title>
        <authorList>
            <person name="Gilroy R."/>
            <person name="Ravi A."/>
            <person name="Getino M."/>
            <person name="Pursley I."/>
            <person name="Horton D.L."/>
            <person name="Alikhan N.F."/>
            <person name="Baker D."/>
            <person name="Gharbi K."/>
            <person name="Hall N."/>
            <person name="Watson M."/>
            <person name="Adriaenssens E.M."/>
            <person name="Foster-Nyarko E."/>
            <person name="Jarju S."/>
            <person name="Secka A."/>
            <person name="Antonio M."/>
            <person name="Oren A."/>
            <person name="Chaudhuri R.R."/>
            <person name="La Ragione R."/>
            <person name="Hildebrand F."/>
            <person name="Pallen M.J."/>
        </authorList>
    </citation>
    <scope>NUCLEOTIDE SEQUENCE</scope>
    <source>
        <strain evidence="17">CHK187-14744</strain>
    </source>
</reference>
<dbReference type="EMBL" id="DVLT01000002">
    <property type="protein sequence ID" value="HIU01706.1"/>
    <property type="molecule type" value="Genomic_DNA"/>
</dbReference>
<dbReference type="GO" id="GO:0072527">
    <property type="term" value="P:pyrimidine-containing compound metabolic process"/>
    <property type="evidence" value="ECO:0007669"/>
    <property type="project" value="UniProtKB-ARBA"/>
</dbReference>
<dbReference type="GO" id="GO:0005829">
    <property type="term" value="C:cytosol"/>
    <property type="evidence" value="ECO:0007669"/>
    <property type="project" value="TreeGrafter"/>
</dbReference>
<feature type="binding site" evidence="14">
    <location>
        <position position="89"/>
    </location>
    <ligand>
        <name>Zn(2+)</name>
        <dbReference type="ChEBI" id="CHEBI:29105"/>
        <note>catalytic</note>
    </ligand>
</feature>
<evidence type="ECO:0000256" key="4">
    <source>
        <dbReference type="ARBA" id="ARBA00012783"/>
    </source>
</evidence>
<evidence type="ECO:0000256" key="1">
    <source>
        <dbReference type="ARBA" id="ARBA00001947"/>
    </source>
</evidence>
<dbReference type="GO" id="GO:0042802">
    <property type="term" value="F:identical protein binding"/>
    <property type="evidence" value="ECO:0007669"/>
    <property type="project" value="UniProtKB-ARBA"/>
</dbReference>
<feature type="binding site" evidence="13">
    <location>
        <begin position="41"/>
        <end position="47"/>
    </location>
    <ligand>
        <name>substrate</name>
    </ligand>
</feature>
<evidence type="ECO:0000256" key="8">
    <source>
        <dbReference type="ARBA" id="ARBA00022833"/>
    </source>
</evidence>
<dbReference type="InterPro" id="IPR050202">
    <property type="entry name" value="Cyt/Deoxycyt_deaminase"/>
</dbReference>
<dbReference type="SUPFAM" id="SSF53927">
    <property type="entry name" value="Cytidine deaminase-like"/>
    <property type="match status" value="1"/>
</dbReference>
<dbReference type="EC" id="3.5.4.5" evidence="4 15"/>
<keyword evidence="8 14" id="KW-0862">Zinc</keyword>
<feature type="active site" description="Proton donor" evidence="12">
    <location>
        <position position="54"/>
    </location>
</feature>
<dbReference type="NCBIfam" id="TIGR01354">
    <property type="entry name" value="cyt_deam_tetra"/>
    <property type="match status" value="1"/>
</dbReference>
<evidence type="ECO:0000256" key="13">
    <source>
        <dbReference type="PIRSR" id="PIRSR606262-2"/>
    </source>
</evidence>
<sequence length="136" mass="14405">MIRKLADLAIRQTAFAYAPYSGFTVGAALLACDGQIFTGCNVENAAYGPSNCAERTAVFKAVSEGVRNFRAIVIAGGKDGQITGECPPCGVCRQVMMEFCDPENFWIITVGPAHTGHIYTLGQLLPKGFGPANLEG</sequence>
<gene>
    <name evidence="17" type="ORF">IAB63_00450</name>
</gene>
<dbReference type="InterPro" id="IPR016193">
    <property type="entry name" value="Cytidine_deaminase-like"/>
</dbReference>
<feature type="binding site" evidence="14">
    <location>
        <position position="52"/>
    </location>
    <ligand>
        <name>Zn(2+)</name>
        <dbReference type="ChEBI" id="CHEBI:29105"/>
        <note>catalytic</note>
    </ligand>
</feature>
<accession>A0A9D1HE94</accession>
<dbReference type="FunFam" id="3.40.140.10:FF:000008">
    <property type="entry name" value="Cytidine deaminase"/>
    <property type="match status" value="1"/>
</dbReference>
<dbReference type="AlphaFoldDB" id="A0A9D1HE94"/>
<dbReference type="InterPro" id="IPR016192">
    <property type="entry name" value="APOBEC/CMP_deaminase_Zn-bd"/>
</dbReference>
<feature type="domain" description="CMP/dCMP-type deaminase" evidence="16">
    <location>
        <begin position="1"/>
        <end position="132"/>
    </location>
</feature>
<evidence type="ECO:0000256" key="14">
    <source>
        <dbReference type="PIRSR" id="PIRSR606262-3"/>
    </source>
</evidence>
<dbReference type="GO" id="GO:0055086">
    <property type="term" value="P:nucleobase-containing small molecule metabolic process"/>
    <property type="evidence" value="ECO:0007669"/>
    <property type="project" value="UniProtKB-ARBA"/>
</dbReference>
<evidence type="ECO:0000256" key="7">
    <source>
        <dbReference type="ARBA" id="ARBA00022801"/>
    </source>
</evidence>
<comment type="similarity">
    <text evidence="3 15">Belongs to the cytidine and deoxycytidylate deaminase family.</text>
</comment>
<comment type="catalytic activity">
    <reaction evidence="10 15">
        <text>2'-deoxycytidine + H2O + H(+) = 2'-deoxyuridine + NH4(+)</text>
        <dbReference type="Rhea" id="RHEA:13433"/>
        <dbReference type="ChEBI" id="CHEBI:15377"/>
        <dbReference type="ChEBI" id="CHEBI:15378"/>
        <dbReference type="ChEBI" id="CHEBI:15698"/>
        <dbReference type="ChEBI" id="CHEBI:16450"/>
        <dbReference type="ChEBI" id="CHEBI:28938"/>
        <dbReference type="EC" id="3.5.4.5"/>
    </reaction>
</comment>
<comment type="catalytic activity">
    <reaction evidence="11 15">
        <text>cytidine + H2O + H(+) = uridine + NH4(+)</text>
        <dbReference type="Rhea" id="RHEA:16069"/>
        <dbReference type="ChEBI" id="CHEBI:15377"/>
        <dbReference type="ChEBI" id="CHEBI:15378"/>
        <dbReference type="ChEBI" id="CHEBI:16704"/>
        <dbReference type="ChEBI" id="CHEBI:17562"/>
        <dbReference type="ChEBI" id="CHEBI:28938"/>
        <dbReference type="EC" id="3.5.4.5"/>
    </reaction>
</comment>
<feature type="binding site" evidence="14">
    <location>
        <position position="92"/>
    </location>
    <ligand>
        <name>Zn(2+)</name>
        <dbReference type="ChEBI" id="CHEBI:29105"/>
        <note>catalytic</note>
    </ligand>
</feature>
<evidence type="ECO:0000256" key="3">
    <source>
        <dbReference type="ARBA" id="ARBA00006576"/>
    </source>
</evidence>
<dbReference type="PROSITE" id="PS51747">
    <property type="entry name" value="CYT_DCMP_DEAMINASES_2"/>
    <property type="match status" value="1"/>
</dbReference>
<dbReference type="CDD" id="cd01283">
    <property type="entry name" value="cytidine_deaminase"/>
    <property type="match status" value="1"/>
</dbReference>
<dbReference type="PROSITE" id="PS00903">
    <property type="entry name" value="CYT_DCMP_DEAMINASES_1"/>
    <property type="match status" value="1"/>
</dbReference>
<proteinExistence type="inferred from homology"/>
<evidence type="ECO:0000313" key="18">
    <source>
        <dbReference type="Proteomes" id="UP000824164"/>
    </source>
</evidence>
<reference evidence="17" key="1">
    <citation type="submission" date="2020-10" db="EMBL/GenBank/DDBJ databases">
        <authorList>
            <person name="Gilroy R."/>
        </authorList>
    </citation>
    <scope>NUCLEOTIDE SEQUENCE</scope>
    <source>
        <strain evidence="17">CHK187-14744</strain>
    </source>
</reference>
<keyword evidence="6 14" id="KW-0479">Metal-binding</keyword>
<dbReference type="GO" id="GO:0008270">
    <property type="term" value="F:zinc ion binding"/>
    <property type="evidence" value="ECO:0007669"/>
    <property type="project" value="UniProtKB-UniRule"/>
</dbReference>
<dbReference type="GO" id="GO:0004126">
    <property type="term" value="F:cytidine deaminase activity"/>
    <property type="evidence" value="ECO:0007669"/>
    <property type="project" value="UniProtKB-UniRule"/>
</dbReference>
<organism evidence="17 18">
    <name type="scientific">Candidatus Onthocola gallistercoris</name>
    <dbReference type="NCBI Taxonomy" id="2840876"/>
    <lineage>
        <taxon>Bacteria</taxon>
        <taxon>Bacillati</taxon>
        <taxon>Bacillota</taxon>
        <taxon>Bacilli</taxon>
        <taxon>Candidatus Onthocola</taxon>
    </lineage>
</organism>
<evidence type="ECO:0000256" key="12">
    <source>
        <dbReference type="PIRSR" id="PIRSR606262-1"/>
    </source>
</evidence>
<dbReference type="InterPro" id="IPR006262">
    <property type="entry name" value="Cyt_deam_tetra"/>
</dbReference>
<dbReference type="InterPro" id="IPR002125">
    <property type="entry name" value="CMP_dCMP_dom"/>
</dbReference>
<protein>
    <recommendedName>
        <fullName evidence="5 15">Cytidine deaminase</fullName>
        <ecNumber evidence="4 15">3.5.4.5</ecNumber>
    </recommendedName>
    <alternativeName>
        <fullName evidence="9 15">Cytidine aminohydrolase</fullName>
    </alternativeName>
</protein>
<keyword evidence="7 15" id="KW-0378">Hydrolase</keyword>
<evidence type="ECO:0000256" key="9">
    <source>
        <dbReference type="ARBA" id="ARBA00032005"/>
    </source>
</evidence>
<comment type="function">
    <text evidence="2 15">This enzyme scavenges exogenous and endogenous cytidine and 2'-deoxycytidine for UMP synthesis.</text>
</comment>
<evidence type="ECO:0000259" key="16">
    <source>
        <dbReference type="PROSITE" id="PS51747"/>
    </source>
</evidence>
<dbReference type="Gene3D" id="3.40.140.10">
    <property type="entry name" value="Cytidine Deaminase, domain 2"/>
    <property type="match status" value="1"/>
</dbReference>
<dbReference type="Pfam" id="PF00383">
    <property type="entry name" value="dCMP_cyt_deam_1"/>
    <property type="match status" value="1"/>
</dbReference>
<evidence type="ECO:0000256" key="5">
    <source>
        <dbReference type="ARBA" id="ARBA00018266"/>
    </source>
</evidence>